<keyword evidence="3 6" id="KW-0812">Transmembrane</keyword>
<keyword evidence="4 6" id="KW-1133">Transmembrane helix</keyword>
<keyword evidence="2" id="KW-1003">Cell membrane</keyword>
<evidence type="ECO:0000313" key="7">
    <source>
        <dbReference type="EMBL" id="MDQ0116776.1"/>
    </source>
</evidence>
<comment type="caution">
    <text evidence="7">The sequence shown here is derived from an EMBL/GenBank/DDBJ whole genome shotgun (WGS) entry which is preliminary data.</text>
</comment>
<comment type="subcellular location">
    <subcellularLocation>
        <location evidence="1">Cell membrane</location>
        <topology evidence="1">Multi-pass membrane protein</topology>
    </subcellularLocation>
</comment>
<evidence type="ECO:0000256" key="4">
    <source>
        <dbReference type="ARBA" id="ARBA00022989"/>
    </source>
</evidence>
<name>A0ABT9UAX0_PAEHA</name>
<proteinExistence type="predicted"/>
<evidence type="ECO:0000256" key="6">
    <source>
        <dbReference type="SAM" id="Phobius"/>
    </source>
</evidence>
<keyword evidence="5 6" id="KW-0472">Membrane</keyword>
<keyword evidence="8" id="KW-1185">Reference proteome</keyword>
<dbReference type="Pfam" id="PF01810">
    <property type="entry name" value="LysE"/>
    <property type="match status" value="1"/>
</dbReference>
<evidence type="ECO:0000256" key="2">
    <source>
        <dbReference type="ARBA" id="ARBA00022475"/>
    </source>
</evidence>
<dbReference type="PANTHER" id="PTHR30086">
    <property type="entry name" value="ARGININE EXPORTER PROTEIN ARGO"/>
    <property type="match status" value="1"/>
</dbReference>
<dbReference type="EMBL" id="JAUSSU010000026">
    <property type="protein sequence ID" value="MDQ0116776.1"/>
    <property type="molecule type" value="Genomic_DNA"/>
</dbReference>
<dbReference type="Proteomes" id="UP001229346">
    <property type="component" value="Unassembled WGS sequence"/>
</dbReference>
<dbReference type="PANTHER" id="PTHR30086:SF20">
    <property type="entry name" value="ARGININE EXPORTER PROTEIN ARGO-RELATED"/>
    <property type="match status" value="1"/>
</dbReference>
<protein>
    <submittedName>
        <fullName evidence="7">Threonine/homoserine/homoserine lactone efflux protein</fullName>
    </submittedName>
</protein>
<evidence type="ECO:0000313" key="8">
    <source>
        <dbReference type="Proteomes" id="UP001229346"/>
    </source>
</evidence>
<feature type="transmembrane region" description="Helical" evidence="6">
    <location>
        <begin position="6"/>
        <end position="28"/>
    </location>
</feature>
<accession>A0ABT9UAX0</accession>
<gene>
    <name evidence="7" type="ORF">J2T15_006263</name>
</gene>
<reference evidence="7 8" key="1">
    <citation type="submission" date="2023-07" db="EMBL/GenBank/DDBJ databases">
        <title>Sorghum-associated microbial communities from plants grown in Nebraska, USA.</title>
        <authorList>
            <person name="Schachtman D."/>
        </authorList>
    </citation>
    <scope>NUCLEOTIDE SEQUENCE [LARGE SCALE GENOMIC DNA]</scope>
    <source>
        <strain evidence="7 8">CC482</strain>
    </source>
</reference>
<dbReference type="InterPro" id="IPR001123">
    <property type="entry name" value="LeuE-type"/>
</dbReference>
<feature type="transmembrane region" description="Helical" evidence="6">
    <location>
        <begin position="40"/>
        <end position="61"/>
    </location>
</feature>
<evidence type="ECO:0000256" key="3">
    <source>
        <dbReference type="ARBA" id="ARBA00022692"/>
    </source>
</evidence>
<organism evidence="7 8">
    <name type="scientific">Paenibacillus harenae</name>
    <dbReference type="NCBI Taxonomy" id="306543"/>
    <lineage>
        <taxon>Bacteria</taxon>
        <taxon>Bacillati</taxon>
        <taxon>Bacillota</taxon>
        <taxon>Bacilli</taxon>
        <taxon>Bacillales</taxon>
        <taxon>Paenibacillaceae</taxon>
        <taxon>Paenibacillus</taxon>
    </lineage>
</organism>
<evidence type="ECO:0000256" key="5">
    <source>
        <dbReference type="ARBA" id="ARBA00023136"/>
    </source>
</evidence>
<feature type="transmembrane region" description="Helical" evidence="6">
    <location>
        <begin position="73"/>
        <end position="92"/>
    </location>
</feature>
<sequence length="100" mass="10287">MDIFLLLKGLAIGFSIAAPVGPIGVLVIKRTLSQGRVYGLLSGLGAASADAVFGLIAGLGLSFITNFLVGQQFWFHLAGGAFLCYLGIKTIMSAASENPA</sequence>
<evidence type="ECO:0000256" key="1">
    <source>
        <dbReference type="ARBA" id="ARBA00004651"/>
    </source>
</evidence>